<organism evidence="2 3">
    <name type="scientific">Frankia nepalensis</name>
    <dbReference type="NCBI Taxonomy" id="1836974"/>
    <lineage>
        <taxon>Bacteria</taxon>
        <taxon>Bacillati</taxon>
        <taxon>Actinomycetota</taxon>
        <taxon>Actinomycetes</taxon>
        <taxon>Frankiales</taxon>
        <taxon>Frankiaceae</taxon>
        <taxon>Frankia</taxon>
    </lineage>
</organism>
<evidence type="ECO:0000313" key="3">
    <source>
        <dbReference type="Proteomes" id="UP000604475"/>
    </source>
</evidence>
<dbReference type="Gene3D" id="1.10.10.10">
    <property type="entry name" value="Winged helix-like DNA-binding domain superfamily/Winged helix DNA-binding domain"/>
    <property type="match status" value="1"/>
</dbReference>
<dbReference type="InterPro" id="IPR016032">
    <property type="entry name" value="Sig_transdc_resp-reg_C-effctor"/>
</dbReference>
<dbReference type="InterPro" id="IPR036388">
    <property type="entry name" value="WH-like_DNA-bd_sf"/>
</dbReference>
<protein>
    <submittedName>
        <fullName evidence="2">Helix-turn-helix transcriptional regulator</fullName>
    </submittedName>
</protein>
<dbReference type="SMART" id="SM00421">
    <property type="entry name" value="HTH_LUXR"/>
    <property type="match status" value="1"/>
</dbReference>
<dbReference type="PROSITE" id="PS50043">
    <property type="entry name" value="HTH_LUXR_2"/>
    <property type="match status" value="1"/>
</dbReference>
<dbReference type="Pfam" id="PF00196">
    <property type="entry name" value="GerE"/>
    <property type="match status" value="1"/>
</dbReference>
<accession>A0A937RAA8</accession>
<sequence length="340" mass="37050">MSDLDLGFLGLSPFGLTCHEQLALHPYSSAESLAELLGAPLDEVAAELAEQAERGQARQVGGSWIAQDLAAWLDARHARQHAEHAQAAAERARQRSALLRSHIPAVYRQGTRKLVIAGGTETINHGDVALRIVELVEHATISLRVMLTDLAGFDHNPRSDHNNPVVEAMIRAALRGVRLSSVWTPECIDAARSGPTRRLPPLGWLRSNPDVPYRAILADDETVLVQRDPDDITRGALVLTHQPTVALYANLIDSLYAGAQHLVPPDPADASEARIRQRDSQIVTLIAKGATNEMIGHQLHCSTRTAQRIVSRLMDKYEARSRAELVSKAADLLPPTLTAS</sequence>
<evidence type="ECO:0000259" key="1">
    <source>
        <dbReference type="PROSITE" id="PS50043"/>
    </source>
</evidence>
<dbReference type="AlphaFoldDB" id="A0A937RAA8"/>
<evidence type="ECO:0000313" key="2">
    <source>
        <dbReference type="EMBL" id="MBL7626022.1"/>
    </source>
</evidence>
<dbReference type="GO" id="GO:0006355">
    <property type="term" value="P:regulation of DNA-templated transcription"/>
    <property type="evidence" value="ECO:0007669"/>
    <property type="project" value="InterPro"/>
</dbReference>
<dbReference type="EMBL" id="JAEACQ010000122">
    <property type="protein sequence ID" value="MBL7626022.1"/>
    <property type="molecule type" value="Genomic_DNA"/>
</dbReference>
<dbReference type="InterPro" id="IPR000792">
    <property type="entry name" value="Tscrpt_reg_LuxR_C"/>
</dbReference>
<gene>
    <name evidence="2" type="ORF">I7412_02280</name>
</gene>
<keyword evidence="3" id="KW-1185">Reference proteome</keyword>
<feature type="domain" description="HTH luxR-type" evidence="1">
    <location>
        <begin position="268"/>
        <end position="333"/>
    </location>
</feature>
<dbReference type="GO" id="GO:0003677">
    <property type="term" value="F:DNA binding"/>
    <property type="evidence" value="ECO:0007669"/>
    <property type="project" value="InterPro"/>
</dbReference>
<name>A0A937RAA8_9ACTN</name>
<reference evidence="2" key="1">
    <citation type="submission" date="2020-12" db="EMBL/GenBank/DDBJ databases">
        <title>Genomic characterization of non-nitrogen-fixing Frankia strains.</title>
        <authorList>
            <person name="Carlos-Shanley C."/>
            <person name="Guerra T."/>
            <person name="Hahn D."/>
        </authorList>
    </citation>
    <scope>NUCLEOTIDE SEQUENCE</scope>
    <source>
        <strain evidence="2">CN6</strain>
    </source>
</reference>
<dbReference type="Proteomes" id="UP000604475">
    <property type="component" value="Unassembled WGS sequence"/>
</dbReference>
<dbReference type="SUPFAM" id="SSF46894">
    <property type="entry name" value="C-terminal effector domain of the bipartite response regulators"/>
    <property type="match status" value="1"/>
</dbReference>
<dbReference type="RefSeq" id="WP_203001795.1">
    <property type="nucleotide sequence ID" value="NZ_JADWYU010000083.1"/>
</dbReference>
<proteinExistence type="predicted"/>
<comment type="caution">
    <text evidence="2">The sequence shown here is derived from an EMBL/GenBank/DDBJ whole genome shotgun (WGS) entry which is preliminary data.</text>
</comment>